<dbReference type="Proteomes" id="UP000002318">
    <property type="component" value="Chromosome"/>
</dbReference>
<dbReference type="HOGENOM" id="CLU_1160514_0_0_12"/>
<dbReference type="InterPro" id="IPR015402">
    <property type="entry name" value="DUF1980"/>
</dbReference>
<keyword evidence="4" id="KW-1185">Reference proteome</keyword>
<gene>
    <name evidence="3" type="ordered locus">Spirs_1010</name>
</gene>
<dbReference type="EMBL" id="CP002116">
    <property type="protein sequence ID" value="ADK80143.1"/>
    <property type="molecule type" value="Genomic_DNA"/>
</dbReference>
<dbReference type="NCBIfam" id="TIGR03943">
    <property type="entry name" value="TIGR03943 family putative permease subunit"/>
    <property type="match status" value="1"/>
</dbReference>
<organism evidence="3 4">
    <name type="scientific">Sediminispirochaeta smaragdinae (strain DSM 11293 / JCM 15392 / SEBR 4228)</name>
    <name type="common">Spirochaeta smaragdinae</name>
    <dbReference type="NCBI Taxonomy" id="573413"/>
    <lineage>
        <taxon>Bacteria</taxon>
        <taxon>Pseudomonadati</taxon>
        <taxon>Spirochaetota</taxon>
        <taxon>Spirochaetia</taxon>
        <taxon>Spirochaetales</taxon>
        <taxon>Spirochaetaceae</taxon>
        <taxon>Sediminispirochaeta</taxon>
    </lineage>
</organism>
<feature type="transmembrane region" description="Helical" evidence="1">
    <location>
        <begin position="6"/>
        <end position="23"/>
    </location>
</feature>
<keyword evidence="1" id="KW-0812">Transmembrane</keyword>
<name>E1RCR3_SEDSS</name>
<dbReference type="PANTHER" id="PTHR40047:SF1">
    <property type="entry name" value="UPF0703 PROTEIN YCGQ"/>
    <property type="match status" value="1"/>
</dbReference>
<proteinExistence type="predicted"/>
<dbReference type="InterPro" id="IPR048447">
    <property type="entry name" value="DUF1980_C"/>
</dbReference>
<reference evidence="3 4" key="1">
    <citation type="journal article" date="2010" name="Stand. Genomic Sci.">
        <title>Complete genome sequence of Spirochaeta smaragdinae type strain (SEBR 4228).</title>
        <authorList>
            <person name="Mavromatis K."/>
            <person name="Yasawong M."/>
            <person name="Chertkov O."/>
            <person name="Lapidus A."/>
            <person name="Lucas S."/>
            <person name="Nolan M."/>
            <person name="Del Rio T.G."/>
            <person name="Tice H."/>
            <person name="Cheng J.F."/>
            <person name="Pitluck S."/>
            <person name="Liolios K."/>
            <person name="Ivanova N."/>
            <person name="Tapia R."/>
            <person name="Han C."/>
            <person name="Bruce D."/>
            <person name="Goodwin L."/>
            <person name="Pati A."/>
            <person name="Chen A."/>
            <person name="Palaniappan K."/>
            <person name="Land M."/>
            <person name="Hauser L."/>
            <person name="Chang Y.J."/>
            <person name="Jeffries C.D."/>
            <person name="Detter J.C."/>
            <person name="Rohde M."/>
            <person name="Brambilla E."/>
            <person name="Spring S."/>
            <person name="Goker M."/>
            <person name="Sikorski J."/>
            <person name="Woyke T."/>
            <person name="Bristow J."/>
            <person name="Eisen J.A."/>
            <person name="Markowitz V."/>
            <person name="Hugenholtz P."/>
            <person name="Klenk H.P."/>
            <person name="Kyrpides N.C."/>
        </authorList>
    </citation>
    <scope>NUCLEOTIDE SEQUENCE [LARGE SCALE GENOMIC DNA]</scope>
    <source>
        <strain evidence="4">DSM 11293 / JCM 15392 / SEBR 4228</strain>
    </source>
</reference>
<protein>
    <submittedName>
        <fullName evidence="3">Membrane protein</fullName>
    </submittedName>
</protein>
<dbReference type="Pfam" id="PF21537">
    <property type="entry name" value="DUF1980_C"/>
    <property type="match status" value="1"/>
</dbReference>
<dbReference type="OrthoDB" id="359029at2"/>
<keyword evidence="1" id="KW-1133">Transmembrane helix</keyword>
<dbReference type="eggNOG" id="COG3689">
    <property type="taxonomic scope" value="Bacteria"/>
</dbReference>
<evidence type="ECO:0000256" key="1">
    <source>
        <dbReference type="SAM" id="Phobius"/>
    </source>
</evidence>
<keyword evidence="1" id="KW-0472">Membrane</keyword>
<dbReference type="AlphaFoldDB" id="E1RCR3"/>
<dbReference type="RefSeq" id="WP_013253607.1">
    <property type="nucleotide sequence ID" value="NC_014364.1"/>
</dbReference>
<evidence type="ECO:0000313" key="3">
    <source>
        <dbReference type="EMBL" id="ADK80143.1"/>
    </source>
</evidence>
<dbReference type="STRING" id="573413.Spirs_1010"/>
<evidence type="ECO:0000259" key="2">
    <source>
        <dbReference type="Pfam" id="PF21537"/>
    </source>
</evidence>
<accession>E1RCR3</accession>
<feature type="transmembrane region" description="Helical" evidence="1">
    <location>
        <begin position="35"/>
        <end position="54"/>
    </location>
</feature>
<dbReference type="KEGG" id="ssm:Spirs_1010"/>
<evidence type="ECO:0000313" key="4">
    <source>
        <dbReference type="Proteomes" id="UP000002318"/>
    </source>
</evidence>
<dbReference type="PANTHER" id="PTHR40047">
    <property type="entry name" value="UPF0703 PROTEIN YCGQ"/>
    <property type="match status" value="1"/>
</dbReference>
<sequence>MKGSWITRLASLCYAAVFLTLVITDRVRLLLVPRYIPVLLAASALFLLFAITGAPAPKDGMLAFFLPLLFLPGIYTARFPEASGSQAVSIVNTQKPTVQRQEEGEEKIPPEGPIVLDQEHYYWWYQELYDHHEAYMGREITVDGFIHTGAGLQEGQVLLGRMLMWCCAADVLTIGFLIHNPEVLPAVTGESQWYRITGRLTETSYYNPSTGESYRVPAIETERCSPIPTPELPWVYPDL</sequence>
<dbReference type="InterPro" id="IPR052955">
    <property type="entry name" value="UPF0703_membrane_permease"/>
</dbReference>
<feature type="domain" description="DUF1980" evidence="2">
    <location>
        <begin position="93"/>
        <end position="237"/>
    </location>
</feature>